<evidence type="ECO:0000313" key="3">
    <source>
        <dbReference type="EMBL" id="SDK21286.1"/>
    </source>
</evidence>
<gene>
    <name evidence="3" type="ORF">SAMN05421869_114249</name>
</gene>
<protein>
    <submittedName>
        <fullName evidence="3">Protein-tyrosine phosphatase</fullName>
    </submittedName>
</protein>
<proteinExistence type="predicted"/>
<dbReference type="Pfam" id="PF22784">
    <property type="entry name" value="PTP-SAK"/>
    <property type="match status" value="1"/>
</dbReference>
<dbReference type="STRING" id="633440.SAMN05421869_114249"/>
<dbReference type="SUPFAM" id="SSF52799">
    <property type="entry name" value="(Phosphotyrosine protein) phosphatases II"/>
    <property type="match status" value="1"/>
</dbReference>
<evidence type="ECO:0000259" key="2">
    <source>
        <dbReference type="PROSITE" id="PS50056"/>
    </source>
</evidence>
<accession>A0A1G9A1R2</accession>
<feature type="domain" description="Tyrosine specific protein phosphatases" evidence="2">
    <location>
        <begin position="87"/>
        <end position="141"/>
    </location>
</feature>
<sequence>MSTDGRAGQRPGIRGLDLPGGGTVLARGLRGAPAPDPPVEFGLYLLGHPLDRPTLYGRYLVGLRPWTPPWPYARVDWPDFSAPRRPDEAIGQLSDLLARVGRGERVEVACAGGHGRTGTALAALAVLRGMPPEEAARWVREAYDPKAIESRTQLRFLDRVAASRPPA</sequence>
<keyword evidence="4" id="KW-1185">Reference proteome</keyword>
<dbReference type="InterPro" id="IPR029021">
    <property type="entry name" value="Prot-tyrosine_phosphatase-like"/>
</dbReference>
<dbReference type="OrthoDB" id="2629679at2"/>
<dbReference type="InterPro" id="IPR057023">
    <property type="entry name" value="PTP-SAK"/>
</dbReference>
<dbReference type="AlphaFoldDB" id="A0A1G9A1R2"/>
<keyword evidence="1" id="KW-0378">Hydrolase</keyword>
<reference evidence="3 4" key="1">
    <citation type="submission" date="2016-10" db="EMBL/GenBank/DDBJ databases">
        <authorList>
            <person name="de Groot N.N."/>
        </authorList>
    </citation>
    <scope>NUCLEOTIDE SEQUENCE [LARGE SCALE GENOMIC DNA]</scope>
    <source>
        <strain evidence="3 4">CGMCC 4.6533</strain>
    </source>
</reference>
<dbReference type="EMBL" id="FNDJ01000014">
    <property type="protein sequence ID" value="SDK21286.1"/>
    <property type="molecule type" value="Genomic_DNA"/>
</dbReference>
<dbReference type="PROSITE" id="PS50056">
    <property type="entry name" value="TYR_PHOSPHATASE_2"/>
    <property type="match status" value="1"/>
</dbReference>
<name>A0A1G9A1R2_9ACTN</name>
<dbReference type="Gene3D" id="3.90.190.10">
    <property type="entry name" value="Protein tyrosine phosphatase superfamily"/>
    <property type="match status" value="1"/>
</dbReference>
<evidence type="ECO:0000313" key="4">
    <source>
        <dbReference type="Proteomes" id="UP000199202"/>
    </source>
</evidence>
<dbReference type="InterPro" id="IPR000387">
    <property type="entry name" value="Tyr_Pase_dom"/>
</dbReference>
<dbReference type="GO" id="GO:0016791">
    <property type="term" value="F:phosphatase activity"/>
    <property type="evidence" value="ECO:0007669"/>
    <property type="project" value="UniProtKB-ARBA"/>
</dbReference>
<dbReference type="InterPro" id="IPR050561">
    <property type="entry name" value="PTP"/>
</dbReference>
<dbReference type="Proteomes" id="UP000199202">
    <property type="component" value="Unassembled WGS sequence"/>
</dbReference>
<organism evidence="3 4">
    <name type="scientific">Nonomuraea jiangxiensis</name>
    <dbReference type="NCBI Taxonomy" id="633440"/>
    <lineage>
        <taxon>Bacteria</taxon>
        <taxon>Bacillati</taxon>
        <taxon>Actinomycetota</taxon>
        <taxon>Actinomycetes</taxon>
        <taxon>Streptosporangiales</taxon>
        <taxon>Streptosporangiaceae</taxon>
        <taxon>Nonomuraea</taxon>
    </lineage>
</organism>
<evidence type="ECO:0000256" key="1">
    <source>
        <dbReference type="ARBA" id="ARBA00022801"/>
    </source>
</evidence>
<dbReference type="PANTHER" id="PTHR23339">
    <property type="entry name" value="TYROSINE SPECIFIC PROTEIN PHOSPHATASE AND DUAL SPECIFICITY PROTEIN PHOSPHATASE"/>
    <property type="match status" value="1"/>
</dbReference>
<dbReference type="RefSeq" id="WP_090938787.1">
    <property type="nucleotide sequence ID" value="NZ_FNDJ01000014.1"/>
</dbReference>